<keyword evidence="3" id="KW-0408">Iron</keyword>
<evidence type="ECO:0000259" key="5">
    <source>
        <dbReference type="PROSITE" id="PS51379"/>
    </source>
</evidence>
<dbReference type="PANTHER" id="PTHR43687">
    <property type="entry name" value="ADENYLYLSULFATE REDUCTASE, BETA SUBUNIT"/>
    <property type="match status" value="1"/>
</dbReference>
<reference evidence="6 7" key="1">
    <citation type="submission" date="2021-05" db="EMBL/GenBank/DDBJ databases">
        <title>The draft genome of Geobacter luticola JCM 17780.</title>
        <authorList>
            <person name="Xu Z."/>
            <person name="Masuda Y."/>
            <person name="Itoh H."/>
            <person name="Senoo K."/>
        </authorList>
    </citation>
    <scope>NUCLEOTIDE SEQUENCE [LARGE SCALE GENOMIC DNA]</scope>
    <source>
        <strain evidence="6 7">JCM 17780</strain>
    </source>
</reference>
<comment type="caution">
    <text evidence="6">The sequence shown here is derived from an EMBL/GenBank/DDBJ whole genome shotgun (WGS) entry which is preliminary data.</text>
</comment>
<keyword evidence="1" id="KW-0004">4Fe-4S</keyword>
<dbReference type="Gene3D" id="3.40.50.360">
    <property type="match status" value="1"/>
</dbReference>
<evidence type="ECO:0000256" key="4">
    <source>
        <dbReference type="ARBA" id="ARBA00023014"/>
    </source>
</evidence>
<dbReference type="InterPro" id="IPR050572">
    <property type="entry name" value="Fe-S_Ferredoxin"/>
</dbReference>
<keyword evidence="4" id="KW-0411">Iron-sulfur</keyword>
<keyword evidence="7" id="KW-1185">Reference proteome</keyword>
<feature type="domain" description="4Fe-4S ferredoxin-type" evidence="5">
    <location>
        <begin position="180"/>
        <end position="209"/>
    </location>
</feature>
<gene>
    <name evidence="6" type="ORF">KI810_05550</name>
</gene>
<dbReference type="Gene3D" id="3.30.70.20">
    <property type="match status" value="1"/>
</dbReference>
<evidence type="ECO:0000256" key="1">
    <source>
        <dbReference type="ARBA" id="ARBA00022485"/>
    </source>
</evidence>
<name>A0ABS5SAY3_9BACT</name>
<dbReference type="Proteomes" id="UP000756860">
    <property type="component" value="Unassembled WGS sequence"/>
</dbReference>
<organism evidence="6 7">
    <name type="scientific">Geomobilimonas luticola</name>
    <dbReference type="NCBI Taxonomy" id="1114878"/>
    <lineage>
        <taxon>Bacteria</taxon>
        <taxon>Pseudomonadati</taxon>
        <taxon>Thermodesulfobacteriota</taxon>
        <taxon>Desulfuromonadia</taxon>
        <taxon>Geobacterales</taxon>
        <taxon>Geobacteraceae</taxon>
        <taxon>Geomobilimonas</taxon>
    </lineage>
</organism>
<dbReference type="InterPro" id="IPR017900">
    <property type="entry name" value="4Fe4S_Fe_S_CS"/>
</dbReference>
<dbReference type="PROSITE" id="PS00198">
    <property type="entry name" value="4FE4S_FER_1"/>
    <property type="match status" value="1"/>
</dbReference>
<dbReference type="PANTHER" id="PTHR43687:SF1">
    <property type="entry name" value="FERREDOXIN III"/>
    <property type="match status" value="1"/>
</dbReference>
<dbReference type="SUPFAM" id="SSF52218">
    <property type="entry name" value="Flavoproteins"/>
    <property type="match status" value="1"/>
</dbReference>
<accession>A0ABS5SAY3</accession>
<sequence>MLPKTYLIYFSPTRTTRKIVEQVAAGLDSQSIEHHDLTRMEQEFTLRLDDGVAVIGVPVYAGRVPEIFLKRIEKLSGEGIPAVLIALYGNRAYEDALVELRDVIIAKGFNVVAAGAFIGEHSYSTDGRPIAANRPDTEDLKYAIVFGVAIANKLQGDCNLATLDIPGNIPYKERVPLGGICPETMPELCTLCKTCARICPAFIITVDQEVTTKAENCVMCCACVKFCPYHARVMRHPMVEARRDMLIKNCSERKEPSCFL</sequence>
<dbReference type="SUPFAM" id="SSF54862">
    <property type="entry name" value="4Fe-4S ferredoxins"/>
    <property type="match status" value="1"/>
</dbReference>
<evidence type="ECO:0000256" key="2">
    <source>
        <dbReference type="ARBA" id="ARBA00022723"/>
    </source>
</evidence>
<protein>
    <submittedName>
        <fullName evidence="6">FeS-binding protein</fullName>
    </submittedName>
</protein>
<proteinExistence type="predicted"/>
<evidence type="ECO:0000313" key="7">
    <source>
        <dbReference type="Proteomes" id="UP000756860"/>
    </source>
</evidence>
<dbReference type="InterPro" id="IPR017896">
    <property type="entry name" value="4Fe4S_Fe-S-bd"/>
</dbReference>
<dbReference type="RefSeq" id="WP_214174452.1">
    <property type="nucleotide sequence ID" value="NZ_JAHCVK010000001.1"/>
</dbReference>
<dbReference type="EMBL" id="JAHCVK010000001">
    <property type="protein sequence ID" value="MBT0652511.1"/>
    <property type="molecule type" value="Genomic_DNA"/>
</dbReference>
<feature type="domain" description="4Fe-4S ferredoxin-type" evidence="5">
    <location>
        <begin position="210"/>
        <end position="237"/>
    </location>
</feature>
<dbReference type="InterPro" id="IPR029039">
    <property type="entry name" value="Flavoprotein-like_sf"/>
</dbReference>
<evidence type="ECO:0000256" key="3">
    <source>
        <dbReference type="ARBA" id="ARBA00023004"/>
    </source>
</evidence>
<keyword evidence="2" id="KW-0479">Metal-binding</keyword>
<evidence type="ECO:0000313" key="6">
    <source>
        <dbReference type="EMBL" id="MBT0652511.1"/>
    </source>
</evidence>
<dbReference type="PROSITE" id="PS51379">
    <property type="entry name" value="4FE4S_FER_2"/>
    <property type="match status" value="2"/>
</dbReference>